<dbReference type="Proteomes" id="UP000004728">
    <property type="component" value="Unassembled WGS sequence"/>
</dbReference>
<dbReference type="OrthoDB" id="9789856at2"/>
<dbReference type="SUPFAM" id="SSF52540">
    <property type="entry name" value="P-loop containing nucleoside triphosphate hydrolases"/>
    <property type="match status" value="1"/>
</dbReference>
<reference evidence="4 5" key="1">
    <citation type="journal article" date="2012" name="J. Bacteriol.">
        <title>Draft Genome Sequence of Novosphingobium nitrogenifigens Y88T.</title>
        <authorList>
            <person name="Strabala T.J."/>
            <person name="Macdonald L."/>
            <person name="Liu V."/>
            <person name="Smit A.M."/>
        </authorList>
    </citation>
    <scope>NUCLEOTIDE SEQUENCE [LARGE SCALE GENOMIC DNA]</scope>
    <source>
        <strain evidence="4 5">DSM 19370</strain>
    </source>
</reference>
<dbReference type="InterPro" id="IPR051396">
    <property type="entry name" value="Bact_Antivir_Def_Nuclease"/>
</dbReference>
<dbReference type="RefSeq" id="WP_008068791.1">
    <property type="nucleotide sequence ID" value="NZ_AQWK01000010.1"/>
</dbReference>
<dbReference type="HOGENOM" id="CLU_426884_0_0_5"/>
<dbReference type="STRING" id="983920.Y88_1831"/>
<dbReference type="InterPro" id="IPR041685">
    <property type="entry name" value="AAA_GajA/Old/RecF-like"/>
</dbReference>
<evidence type="ECO:0000259" key="3">
    <source>
        <dbReference type="Pfam" id="PF20469"/>
    </source>
</evidence>
<dbReference type="Pfam" id="PF13175">
    <property type="entry name" value="AAA_15"/>
    <property type="match status" value="1"/>
</dbReference>
<dbReference type="InterPro" id="IPR003959">
    <property type="entry name" value="ATPase_AAA_core"/>
</dbReference>
<evidence type="ECO:0000259" key="2">
    <source>
        <dbReference type="Pfam" id="PF13304"/>
    </source>
</evidence>
<gene>
    <name evidence="4" type="ORF">Y88_1831</name>
</gene>
<dbReference type="Gene3D" id="3.40.50.300">
    <property type="entry name" value="P-loop containing nucleotide triphosphate hydrolases"/>
    <property type="match status" value="1"/>
</dbReference>
<dbReference type="InterPro" id="IPR027417">
    <property type="entry name" value="P-loop_NTPase"/>
</dbReference>
<comment type="caution">
    <text evidence="4">The sequence shown here is derived from an EMBL/GenBank/DDBJ whole genome shotgun (WGS) entry which is preliminary data.</text>
</comment>
<feature type="domain" description="OLD protein-like TOPRIM" evidence="3">
    <location>
        <begin position="425"/>
        <end position="493"/>
    </location>
</feature>
<dbReference type="Pfam" id="PF13304">
    <property type="entry name" value="AAA_21"/>
    <property type="match status" value="1"/>
</dbReference>
<sequence>MLLKKITIENVRSFLDRREMVFDGPISIIIGPNGGGKTNLLDVVNTMLRRYLFATRYFTQKYDAEQKVQWELRHNDQLNNMRLEKHSDARSLPQHVSIEVEVSQGDLDNMAQIQRDADELRKASKRRFVHNPWEGVGAWKIENILPETRLVYEWKNGAFQPAQTEEAQHFLSYLQIFELDNDVRAEVGKDALKLSMVYLPVNRSASGFQGSIGLANYNDYDQKRSLDAVTSRNGGNIISLAIGRLAKKYRQLQEDDNTSAKKKFYADKNLDELSKALKEIGYEWELTCTDPMNNTYDITLRKQGTSFLVSAASSGEKELLTYLFAIYALNVRDALIIVDEPELHLHPRWQKTLFRLFERLADKTGNQFVLATHSPTFISPASIQYVSRVYIEEQKSSILRLNSAYLPNAKHLFNVVNSQNNERIFFTDKVVLVEGLSDLIFFERVLDIVSAKAGILRESSLEVVSVGGKGLFPAYKQLLGACHVESAIIADLDYVEQLATGDIKALFCLNAQEIKDDVINNVKSMDGNALVARIDEAISSGSWDDARDVWDYIKSRRRRLSAELSKENEQKLQAFLAEQSAAQTFVLRKGALEAYLPDGLRDKDLNKLIAFIQSDDFWDRLPADGRQEIEQIAKNLLRIHT</sequence>
<proteinExistence type="predicted"/>
<evidence type="ECO:0000313" key="5">
    <source>
        <dbReference type="Proteomes" id="UP000004728"/>
    </source>
</evidence>
<dbReference type="EMBL" id="AEWJ01000013">
    <property type="protein sequence ID" value="EGD60750.1"/>
    <property type="molecule type" value="Genomic_DNA"/>
</dbReference>
<keyword evidence="5" id="KW-1185">Reference proteome</keyword>
<dbReference type="Pfam" id="PF20469">
    <property type="entry name" value="OLD-like_TOPRIM"/>
    <property type="match status" value="1"/>
</dbReference>
<dbReference type="eggNOG" id="COG3593">
    <property type="taxonomic scope" value="Bacteria"/>
</dbReference>
<dbReference type="InterPro" id="IPR034139">
    <property type="entry name" value="TOPRIM_OLD"/>
</dbReference>
<accession>F1Z3S6</accession>
<feature type="domain" description="ATPase AAA-type core" evidence="2">
    <location>
        <begin position="255"/>
        <end position="379"/>
    </location>
</feature>
<dbReference type="CDD" id="cd01026">
    <property type="entry name" value="TOPRIM_OLD"/>
    <property type="match status" value="1"/>
</dbReference>
<protein>
    <submittedName>
        <fullName evidence="4">SMC protein-like protein</fullName>
    </submittedName>
</protein>
<feature type="domain" description="Endonuclease GajA/Old nuclease/RecF-like AAA" evidence="1">
    <location>
        <begin position="1"/>
        <end position="77"/>
    </location>
</feature>
<organism evidence="4 5">
    <name type="scientific">Novosphingobium nitrogenifigens DSM 19370</name>
    <dbReference type="NCBI Taxonomy" id="983920"/>
    <lineage>
        <taxon>Bacteria</taxon>
        <taxon>Pseudomonadati</taxon>
        <taxon>Pseudomonadota</taxon>
        <taxon>Alphaproteobacteria</taxon>
        <taxon>Sphingomonadales</taxon>
        <taxon>Sphingomonadaceae</taxon>
        <taxon>Novosphingobium</taxon>
    </lineage>
</organism>
<dbReference type="PANTHER" id="PTHR43581:SF4">
    <property type="entry name" value="ATP_GTP PHOSPHATASE"/>
    <property type="match status" value="1"/>
</dbReference>
<evidence type="ECO:0000259" key="1">
    <source>
        <dbReference type="Pfam" id="PF13175"/>
    </source>
</evidence>
<name>F1Z3S6_9SPHN</name>
<dbReference type="PANTHER" id="PTHR43581">
    <property type="entry name" value="ATP/GTP PHOSPHATASE"/>
    <property type="match status" value="1"/>
</dbReference>
<dbReference type="AlphaFoldDB" id="F1Z3S6"/>
<evidence type="ECO:0000313" key="4">
    <source>
        <dbReference type="EMBL" id="EGD60750.1"/>
    </source>
</evidence>
<dbReference type="InParanoid" id="F1Z3S6"/>